<feature type="domain" description="DUF7482" evidence="1">
    <location>
        <begin position="61"/>
        <end position="192"/>
    </location>
</feature>
<dbReference type="Pfam" id="PF24298">
    <property type="entry name" value="DUF7482"/>
    <property type="match status" value="1"/>
</dbReference>
<comment type="caution">
    <text evidence="2">The sequence shown here is derived from an EMBL/GenBank/DDBJ whole genome shotgun (WGS) entry which is preliminary data.</text>
</comment>
<organism evidence="2 3">
    <name type="scientific">Undibacterium terreum</name>
    <dbReference type="NCBI Taxonomy" id="1224302"/>
    <lineage>
        <taxon>Bacteria</taxon>
        <taxon>Pseudomonadati</taxon>
        <taxon>Pseudomonadota</taxon>
        <taxon>Betaproteobacteria</taxon>
        <taxon>Burkholderiales</taxon>
        <taxon>Oxalobacteraceae</taxon>
        <taxon>Undibacterium</taxon>
    </lineage>
</organism>
<reference evidence="2" key="1">
    <citation type="journal article" date="2014" name="Int. J. Syst. Evol. Microbiol.">
        <title>Complete genome sequence of Corynebacterium casei LMG S-19264T (=DSM 44701T), isolated from a smear-ripened cheese.</title>
        <authorList>
            <consortium name="US DOE Joint Genome Institute (JGI-PGF)"/>
            <person name="Walter F."/>
            <person name="Albersmeier A."/>
            <person name="Kalinowski J."/>
            <person name="Ruckert C."/>
        </authorList>
    </citation>
    <scope>NUCLEOTIDE SEQUENCE</scope>
    <source>
        <strain evidence="2">CGMCC 1.10998</strain>
    </source>
</reference>
<name>A0A916V1M7_9BURK</name>
<dbReference type="EMBL" id="BMED01000006">
    <property type="protein sequence ID" value="GGC96617.1"/>
    <property type="molecule type" value="Genomic_DNA"/>
</dbReference>
<dbReference type="AlphaFoldDB" id="A0A916V1M7"/>
<gene>
    <name evidence="2" type="ORF">GCM10011396_50070</name>
</gene>
<reference evidence="2" key="2">
    <citation type="submission" date="2020-09" db="EMBL/GenBank/DDBJ databases">
        <authorList>
            <person name="Sun Q."/>
            <person name="Zhou Y."/>
        </authorList>
    </citation>
    <scope>NUCLEOTIDE SEQUENCE</scope>
    <source>
        <strain evidence="2">CGMCC 1.10998</strain>
    </source>
</reference>
<accession>A0A916V1M7</accession>
<protein>
    <recommendedName>
        <fullName evidence="1">DUF7482 domain-containing protein</fullName>
    </recommendedName>
</protein>
<evidence type="ECO:0000259" key="1">
    <source>
        <dbReference type="Pfam" id="PF24298"/>
    </source>
</evidence>
<dbReference type="InterPro" id="IPR055905">
    <property type="entry name" value="DUF7482"/>
</dbReference>
<sequence length="202" mass="22122">MRKETGLKSLGAVLIICGTALLAPELASAQSKVQDLAAEAGSLNENSIATIELPLLAGWYQGRLVHYISTDMSDQGMARQTATNYVPRLRHALRPPVPGQPSAVDRVYKFPNFNQGSVFPSAPQPAGYANASTEYTPLWVVYMVNWLPGATPRVLRSEEEVLDAEEKKLVSIQATDIVVNCPILFALKDGKLQDLRIHIQRP</sequence>
<evidence type="ECO:0000313" key="3">
    <source>
        <dbReference type="Proteomes" id="UP000637423"/>
    </source>
</evidence>
<dbReference type="Proteomes" id="UP000637423">
    <property type="component" value="Unassembled WGS sequence"/>
</dbReference>
<keyword evidence="3" id="KW-1185">Reference proteome</keyword>
<evidence type="ECO:0000313" key="2">
    <source>
        <dbReference type="EMBL" id="GGC96617.1"/>
    </source>
</evidence>
<proteinExistence type="predicted"/>
<dbReference type="RefSeq" id="WP_188568859.1">
    <property type="nucleotide sequence ID" value="NZ_BMED01000006.1"/>
</dbReference>